<evidence type="ECO:0000313" key="3">
    <source>
        <dbReference type="Proteomes" id="UP001172155"/>
    </source>
</evidence>
<feature type="compositionally biased region" description="Low complexity" evidence="1">
    <location>
        <begin position="52"/>
        <end position="65"/>
    </location>
</feature>
<protein>
    <submittedName>
        <fullName evidence="2">Uncharacterized protein</fullName>
    </submittedName>
</protein>
<keyword evidence="3" id="KW-1185">Reference proteome</keyword>
<organism evidence="2 3">
    <name type="scientific">Schizothecium vesticola</name>
    <dbReference type="NCBI Taxonomy" id="314040"/>
    <lineage>
        <taxon>Eukaryota</taxon>
        <taxon>Fungi</taxon>
        <taxon>Dikarya</taxon>
        <taxon>Ascomycota</taxon>
        <taxon>Pezizomycotina</taxon>
        <taxon>Sordariomycetes</taxon>
        <taxon>Sordariomycetidae</taxon>
        <taxon>Sordariales</taxon>
        <taxon>Schizotheciaceae</taxon>
        <taxon>Schizothecium</taxon>
    </lineage>
</organism>
<comment type="caution">
    <text evidence="2">The sequence shown here is derived from an EMBL/GenBank/DDBJ whole genome shotgun (WGS) entry which is preliminary data.</text>
</comment>
<evidence type="ECO:0000256" key="1">
    <source>
        <dbReference type="SAM" id="MobiDB-lite"/>
    </source>
</evidence>
<evidence type="ECO:0000313" key="2">
    <source>
        <dbReference type="EMBL" id="KAK0746147.1"/>
    </source>
</evidence>
<gene>
    <name evidence="2" type="ORF">B0T18DRAFT_410950</name>
</gene>
<dbReference type="Proteomes" id="UP001172155">
    <property type="component" value="Unassembled WGS sequence"/>
</dbReference>
<reference evidence="2" key="1">
    <citation type="submission" date="2023-06" db="EMBL/GenBank/DDBJ databases">
        <title>Genome-scale phylogeny and comparative genomics of the fungal order Sordariales.</title>
        <authorList>
            <consortium name="Lawrence Berkeley National Laboratory"/>
            <person name="Hensen N."/>
            <person name="Bonometti L."/>
            <person name="Westerberg I."/>
            <person name="Brannstrom I.O."/>
            <person name="Guillou S."/>
            <person name="Cros-Aarteil S."/>
            <person name="Calhoun S."/>
            <person name="Haridas S."/>
            <person name="Kuo A."/>
            <person name="Mondo S."/>
            <person name="Pangilinan J."/>
            <person name="Riley R."/>
            <person name="LaButti K."/>
            <person name="Andreopoulos B."/>
            <person name="Lipzen A."/>
            <person name="Chen C."/>
            <person name="Yanf M."/>
            <person name="Daum C."/>
            <person name="Ng V."/>
            <person name="Clum A."/>
            <person name="Steindorff A."/>
            <person name="Ohm R."/>
            <person name="Martin F."/>
            <person name="Silar P."/>
            <person name="Natvig D."/>
            <person name="Lalanne C."/>
            <person name="Gautier V."/>
            <person name="Ament-velasquez S.L."/>
            <person name="Kruys A."/>
            <person name="Hutchinson M.I."/>
            <person name="Powell A.J."/>
            <person name="Barry K."/>
            <person name="Miller A.N."/>
            <person name="Grigoriev I.V."/>
            <person name="Debuchy R."/>
            <person name="Gladieux P."/>
            <person name="Thoren M.H."/>
            <person name="Johannesson H."/>
        </authorList>
    </citation>
    <scope>NUCLEOTIDE SEQUENCE</scope>
    <source>
        <strain evidence="2">SMH3187-1</strain>
    </source>
</reference>
<accession>A0AA40K5D6</accession>
<feature type="compositionally biased region" description="Polar residues" evidence="1">
    <location>
        <begin position="1"/>
        <end position="12"/>
    </location>
</feature>
<sequence>MATNSSRGNDIATSDGPKFDQTPPPPAADVKADIKSATSKALAEGEHHPGQATTTTRSTSTPAAEAEQKREMEGLGRSEAAKRG</sequence>
<dbReference type="EMBL" id="JAUKUD010000004">
    <property type="protein sequence ID" value="KAK0746147.1"/>
    <property type="molecule type" value="Genomic_DNA"/>
</dbReference>
<feature type="compositionally biased region" description="Basic and acidic residues" evidence="1">
    <location>
        <begin position="66"/>
        <end position="84"/>
    </location>
</feature>
<feature type="region of interest" description="Disordered" evidence="1">
    <location>
        <begin position="1"/>
        <end position="84"/>
    </location>
</feature>
<proteinExistence type="predicted"/>
<name>A0AA40K5D6_9PEZI</name>
<dbReference type="AlphaFoldDB" id="A0AA40K5D6"/>